<keyword evidence="1" id="KW-0812">Transmembrane</keyword>
<proteinExistence type="predicted"/>
<gene>
    <name evidence="2" type="ORF">FOZ60_011515</name>
</gene>
<name>A0A7J6NDK9_PEROL</name>
<dbReference type="EMBL" id="JABANP010000480">
    <property type="protein sequence ID" value="KAF4681854.1"/>
    <property type="molecule type" value="Genomic_DNA"/>
</dbReference>
<protein>
    <submittedName>
        <fullName evidence="2">Uncharacterized protein</fullName>
    </submittedName>
</protein>
<dbReference type="AlphaFoldDB" id="A0A7J6NDK9"/>
<accession>A0A7J6NDK9</accession>
<reference evidence="2 3" key="1">
    <citation type="submission" date="2020-04" db="EMBL/GenBank/DDBJ databases">
        <title>Perkinsus olseni comparative genomics.</title>
        <authorList>
            <person name="Bogema D.R."/>
        </authorList>
    </citation>
    <scope>NUCLEOTIDE SEQUENCE [LARGE SCALE GENOMIC DNA]</scope>
    <source>
        <strain evidence="2">00978-12</strain>
    </source>
</reference>
<feature type="transmembrane region" description="Helical" evidence="1">
    <location>
        <begin position="85"/>
        <end position="109"/>
    </location>
</feature>
<dbReference type="InterPro" id="IPR036259">
    <property type="entry name" value="MFS_trans_sf"/>
</dbReference>
<feature type="transmembrane region" description="Helical" evidence="1">
    <location>
        <begin position="6"/>
        <end position="23"/>
    </location>
</feature>
<dbReference type="SUPFAM" id="SSF103473">
    <property type="entry name" value="MFS general substrate transporter"/>
    <property type="match status" value="1"/>
</dbReference>
<organism evidence="2 3">
    <name type="scientific">Perkinsus olseni</name>
    <name type="common">Perkinsus atlanticus</name>
    <dbReference type="NCBI Taxonomy" id="32597"/>
    <lineage>
        <taxon>Eukaryota</taxon>
        <taxon>Sar</taxon>
        <taxon>Alveolata</taxon>
        <taxon>Perkinsozoa</taxon>
        <taxon>Perkinsea</taxon>
        <taxon>Perkinsida</taxon>
        <taxon>Perkinsidae</taxon>
        <taxon>Perkinsus</taxon>
    </lineage>
</organism>
<evidence type="ECO:0000256" key="1">
    <source>
        <dbReference type="SAM" id="Phobius"/>
    </source>
</evidence>
<evidence type="ECO:0000313" key="2">
    <source>
        <dbReference type="EMBL" id="KAF4681854.1"/>
    </source>
</evidence>
<comment type="caution">
    <text evidence="2">The sequence shown here is derived from an EMBL/GenBank/DDBJ whole genome shotgun (WGS) entry which is preliminary data.</text>
</comment>
<feature type="non-terminal residue" evidence="2">
    <location>
        <position position="617"/>
    </location>
</feature>
<keyword evidence="1" id="KW-0472">Membrane</keyword>
<feature type="transmembrane region" description="Helical" evidence="1">
    <location>
        <begin position="237"/>
        <end position="258"/>
    </location>
</feature>
<dbReference type="Proteomes" id="UP000541610">
    <property type="component" value="Unassembled WGS sequence"/>
</dbReference>
<feature type="transmembrane region" description="Helical" evidence="1">
    <location>
        <begin position="121"/>
        <end position="142"/>
    </location>
</feature>
<evidence type="ECO:0000313" key="3">
    <source>
        <dbReference type="Proteomes" id="UP000541610"/>
    </source>
</evidence>
<sequence length="617" mass="67446">WRQPLFWTVAMLPLAASFVFLMIPPIPKSDLIPGTPPPDVRVWKSIKFIVAEKLFRRLAPSIIVNGMVLGFLFGDFGRFFVSPTLGVDSVLIVNASFFCACAIATVGWAKLIEWNKISRRAVILLSMLAQCCFLILHIILYITKTAIATNYIQDPEDPTSWKMVQEPRPYHYVIIISSVILLAIGDSAYESQLPAAVQNAYQSTPLHITANANYKAAQSWGFLIQFSINVIFEKVGGVNPVVSAAIVLGCLILSYLPLRAGGPLFAPCFEADSPVMEYLNDAITSKHLPGIKEWIHGSDCLHNAYGHTLNLLQIKMPKDKDDAGGEDKAIIATLQTTMTLPLGEGSSDPTASTIPCFTVLLYRSNDPFNREFHAPQARWLGELLGVRWLQKQEKGVLLVVHHDTMGFPPSLEIGDSRLISDVFSLSVRKWSPRLSPRVKEADLSSSIKNPSRYVTVDGLDFRVVTGSGGEGACRWSKDLVIEDGETATGLRIGGVLPSGQLVLSMPFISDPASPRAKAAFLEVVEHAMASTGKRKALVLIDGKDPFLSFAHEKFQNLDDSSLLSTAPTLARQEVALTALPKNLTDDEQKALFVNPLAVAEEMLPWHTGKLVVGGGSS</sequence>
<feature type="transmembrane region" description="Helical" evidence="1">
    <location>
        <begin position="54"/>
        <end position="73"/>
    </location>
</feature>
<keyword evidence="1" id="KW-1133">Transmembrane helix</keyword>